<reference evidence="2 3" key="1">
    <citation type="submission" date="2006-02" db="EMBL/GenBank/DDBJ databases">
        <authorList>
            <person name="Pinhassi J."/>
            <person name="Pedros-Alio C."/>
            <person name="Ferriera S."/>
            <person name="Johnson J."/>
            <person name="Kravitz S."/>
            <person name="Halpern A."/>
            <person name="Remington K."/>
            <person name="Beeson K."/>
            <person name="Tran B."/>
            <person name="Rogers Y.-H."/>
            <person name="Friedman R."/>
            <person name="Venter J.C."/>
        </authorList>
    </citation>
    <scope>NUCLEOTIDE SEQUENCE [LARGE SCALE GENOMIC DNA]</scope>
    <source>
        <strain evidence="2 3">MED92</strain>
    </source>
</reference>
<dbReference type="Proteomes" id="UP000002171">
    <property type="component" value="Unassembled WGS sequence"/>
</dbReference>
<keyword evidence="3" id="KW-1185">Reference proteome</keyword>
<feature type="transmembrane region" description="Helical" evidence="1">
    <location>
        <begin position="20"/>
        <end position="39"/>
    </location>
</feature>
<dbReference type="EMBL" id="AAOW01000019">
    <property type="protein sequence ID" value="EAR60340.1"/>
    <property type="molecule type" value="Genomic_DNA"/>
</dbReference>
<evidence type="ECO:0000313" key="2">
    <source>
        <dbReference type="EMBL" id="EAR60340.1"/>
    </source>
</evidence>
<accession>A0A7U8GRN8</accession>
<dbReference type="OrthoDB" id="6118617at2"/>
<sequence length="146" mass="16625">MDWLFPPEKRVIPYKRWISITMRTLHLIGIAGLAGAYLYQQPEAAWYPFLVVTVISGFIMAGMEVYADGIWLIQLRGTAIGVKLALLSSVIWWFDQPNAFIYFLAIIISGIVSHAPGRVRYYSVWHRRVITEPLELRPGEIKDCGG</sequence>
<comment type="caution">
    <text evidence="2">The sequence shown here is derived from an EMBL/GenBank/DDBJ whole genome shotgun (WGS) entry which is preliminary data.</text>
</comment>
<dbReference type="RefSeq" id="WP_007022948.1">
    <property type="nucleotide sequence ID" value="NZ_CH724128.1"/>
</dbReference>
<feature type="transmembrane region" description="Helical" evidence="1">
    <location>
        <begin position="45"/>
        <end position="63"/>
    </location>
</feature>
<name>A0A7U8GRN8_NEPCE</name>
<dbReference type="AlphaFoldDB" id="A0A7U8GRN8"/>
<keyword evidence="1" id="KW-1133">Transmembrane helix</keyword>
<feature type="transmembrane region" description="Helical" evidence="1">
    <location>
        <begin position="75"/>
        <end position="94"/>
    </location>
</feature>
<organism evidence="2 3">
    <name type="scientific">Neptuniibacter caesariensis</name>
    <dbReference type="NCBI Taxonomy" id="207954"/>
    <lineage>
        <taxon>Bacteria</taxon>
        <taxon>Pseudomonadati</taxon>
        <taxon>Pseudomonadota</taxon>
        <taxon>Gammaproteobacteria</taxon>
        <taxon>Oceanospirillales</taxon>
        <taxon>Oceanospirillaceae</taxon>
        <taxon>Neptuniibacter</taxon>
    </lineage>
</organism>
<keyword evidence="1" id="KW-0812">Transmembrane</keyword>
<feature type="transmembrane region" description="Helical" evidence="1">
    <location>
        <begin position="100"/>
        <end position="119"/>
    </location>
</feature>
<gene>
    <name evidence="2" type="ORF">MED92_00380</name>
</gene>
<evidence type="ECO:0000313" key="3">
    <source>
        <dbReference type="Proteomes" id="UP000002171"/>
    </source>
</evidence>
<keyword evidence="1" id="KW-0472">Membrane</keyword>
<proteinExistence type="predicted"/>
<evidence type="ECO:0000256" key="1">
    <source>
        <dbReference type="SAM" id="Phobius"/>
    </source>
</evidence>
<protein>
    <submittedName>
        <fullName evidence="2">Uncharacterized protein</fullName>
    </submittedName>
</protein>